<gene>
    <name evidence="4" type="ORF">ACFOKJ_07210</name>
</gene>
<dbReference type="Pfam" id="PF00497">
    <property type="entry name" value="SBP_bac_3"/>
    <property type="match status" value="1"/>
</dbReference>
<keyword evidence="1 2" id="KW-0732">Signal</keyword>
<sequence>MERAKLVMHGRLLACLIASLLLPGALARPTVQATPTIHLASTDYPPYFSPALRNDGVVGAITRAALAKRGYSVQLHYRPWSRLMAEVQAGSFDGVMAVWYSPEREQYLYYSQPLVYTSMGFYTRVDQPLAVAPLSALKPYTIGTVRGYKNPPAFDAARLKVEAANDDLTNLRKLAAGRLDLVLIDRALAGYLLPQLAPGMAERIHWQGPPIARMPLHLGFYRGNKSGEQLTRQFNLGLAELRHSGELAAILQRYRFEQ</sequence>
<evidence type="ECO:0000256" key="1">
    <source>
        <dbReference type="ARBA" id="ARBA00022729"/>
    </source>
</evidence>
<comment type="caution">
    <text evidence="4">The sequence shown here is derived from an EMBL/GenBank/DDBJ whole genome shotgun (WGS) entry which is preliminary data.</text>
</comment>
<protein>
    <submittedName>
        <fullName evidence="4">Substrate-binding periplasmic protein</fullName>
    </submittedName>
</protein>
<feature type="domain" description="Solute-binding protein family 3/N-terminal" evidence="3">
    <location>
        <begin position="36"/>
        <end position="258"/>
    </location>
</feature>
<dbReference type="Proteomes" id="UP001595636">
    <property type="component" value="Unassembled WGS sequence"/>
</dbReference>
<feature type="signal peptide" evidence="2">
    <location>
        <begin position="1"/>
        <end position="27"/>
    </location>
</feature>
<dbReference type="PANTHER" id="PTHR35936">
    <property type="entry name" value="MEMBRANE-BOUND LYTIC MUREIN TRANSGLYCOSYLASE F"/>
    <property type="match status" value="1"/>
</dbReference>
<dbReference type="EMBL" id="JBHRYH010000016">
    <property type="protein sequence ID" value="MFC3625923.1"/>
    <property type="molecule type" value="Genomic_DNA"/>
</dbReference>
<dbReference type="RefSeq" id="WP_390277929.1">
    <property type="nucleotide sequence ID" value="NZ_JBHRYH010000016.1"/>
</dbReference>
<reference evidence="5" key="1">
    <citation type="journal article" date="2019" name="Int. J. Syst. Evol. Microbiol.">
        <title>The Global Catalogue of Microorganisms (GCM) 10K type strain sequencing project: providing services to taxonomists for standard genome sequencing and annotation.</title>
        <authorList>
            <consortium name="The Broad Institute Genomics Platform"/>
            <consortium name="The Broad Institute Genome Sequencing Center for Infectious Disease"/>
            <person name="Wu L."/>
            <person name="Ma J."/>
        </authorList>
    </citation>
    <scope>NUCLEOTIDE SEQUENCE [LARGE SCALE GENOMIC DNA]</scope>
    <source>
        <strain evidence="5">KCTC 42195</strain>
    </source>
</reference>
<proteinExistence type="predicted"/>
<dbReference type="InterPro" id="IPR001638">
    <property type="entry name" value="Solute-binding_3/MltF_N"/>
</dbReference>
<feature type="chain" id="PRO_5046045033" evidence="2">
    <location>
        <begin position="28"/>
        <end position="258"/>
    </location>
</feature>
<evidence type="ECO:0000259" key="3">
    <source>
        <dbReference type="SMART" id="SM00062"/>
    </source>
</evidence>
<evidence type="ECO:0000313" key="5">
    <source>
        <dbReference type="Proteomes" id="UP001595636"/>
    </source>
</evidence>
<dbReference type="Gene3D" id="3.40.190.10">
    <property type="entry name" value="Periplasmic binding protein-like II"/>
    <property type="match status" value="2"/>
</dbReference>
<evidence type="ECO:0000256" key="2">
    <source>
        <dbReference type="SAM" id="SignalP"/>
    </source>
</evidence>
<name>A0ABV7TTB7_9NEIS</name>
<organism evidence="4 5">
    <name type="scientific">Vogesella amnigena</name>
    <dbReference type="NCBI Taxonomy" id="1507449"/>
    <lineage>
        <taxon>Bacteria</taxon>
        <taxon>Pseudomonadati</taxon>
        <taxon>Pseudomonadota</taxon>
        <taxon>Betaproteobacteria</taxon>
        <taxon>Neisseriales</taxon>
        <taxon>Chromobacteriaceae</taxon>
        <taxon>Vogesella</taxon>
    </lineage>
</organism>
<evidence type="ECO:0000313" key="4">
    <source>
        <dbReference type="EMBL" id="MFC3625923.1"/>
    </source>
</evidence>
<dbReference type="PANTHER" id="PTHR35936:SF25">
    <property type="entry name" value="ABC TRANSPORTER SUBSTRATE-BINDING PROTEIN"/>
    <property type="match status" value="1"/>
</dbReference>
<keyword evidence="5" id="KW-1185">Reference proteome</keyword>
<dbReference type="SUPFAM" id="SSF53850">
    <property type="entry name" value="Periplasmic binding protein-like II"/>
    <property type="match status" value="1"/>
</dbReference>
<dbReference type="SMART" id="SM00062">
    <property type="entry name" value="PBPb"/>
    <property type="match status" value="1"/>
</dbReference>
<accession>A0ABV7TTB7</accession>